<dbReference type="Pfam" id="PF01594">
    <property type="entry name" value="AI-2E_transport"/>
    <property type="match status" value="1"/>
</dbReference>
<proteinExistence type="inferred from homology"/>
<dbReference type="AlphaFoldDB" id="A0A1G1XYZ9"/>
<feature type="transmembrane region" description="Helical" evidence="8">
    <location>
        <begin position="144"/>
        <end position="170"/>
    </location>
</feature>
<evidence type="ECO:0000313" key="9">
    <source>
        <dbReference type="EMBL" id="OGY45258.1"/>
    </source>
</evidence>
<feature type="transmembrane region" description="Helical" evidence="8">
    <location>
        <begin position="305"/>
        <end position="336"/>
    </location>
</feature>
<evidence type="ECO:0000256" key="2">
    <source>
        <dbReference type="ARBA" id="ARBA00009773"/>
    </source>
</evidence>
<feature type="transmembrane region" description="Helical" evidence="8">
    <location>
        <begin position="269"/>
        <end position="285"/>
    </location>
</feature>
<dbReference type="InterPro" id="IPR002549">
    <property type="entry name" value="AI-2E-like"/>
</dbReference>
<protein>
    <recommendedName>
        <fullName evidence="11">AI-2E family transporter</fullName>
    </recommendedName>
</protein>
<dbReference type="GO" id="GO:0005886">
    <property type="term" value="C:plasma membrane"/>
    <property type="evidence" value="ECO:0007669"/>
    <property type="project" value="UniProtKB-SubCell"/>
</dbReference>
<accession>A0A1G1XYZ9</accession>
<dbReference type="GO" id="GO:0055085">
    <property type="term" value="P:transmembrane transport"/>
    <property type="evidence" value="ECO:0007669"/>
    <property type="project" value="TreeGrafter"/>
</dbReference>
<keyword evidence="7 8" id="KW-0472">Membrane</keyword>
<feature type="transmembrane region" description="Helical" evidence="8">
    <location>
        <begin position="34"/>
        <end position="52"/>
    </location>
</feature>
<sequence>MEKQNVTINISTTTILKIVGVLLILMFLYFIRDVILMIFIALIFASLIEPLVNWLEKNKVPRGLGVLLIYLVLILFIILTVRLIIPPMIEQVALLANNFPSLWDRFTDNFNNFRQYSEERQLLDQIQSGLTGLQSGLQKAASGVYSFIISVFRNVINFIMVLVITFYLVVQKEAVTKLFRAAAPAKYQDHLINLFLQIQKKIGDWARGQLILGLIVGVFSFVGLLFIMPKYALVLALIAGITELIPYLGPTLGAIPAVFLGFTVPPITFWRGIAVLILYVVIQQVENNLLVPQVMKRQVGLNPVVIIIVMLIGARIAGIIGLILAIPAATAVSVILKDFIKKSDLPEIKAEMDNN</sequence>
<keyword evidence="5 8" id="KW-0812">Transmembrane</keyword>
<evidence type="ECO:0000256" key="5">
    <source>
        <dbReference type="ARBA" id="ARBA00022692"/>
    </source>
</evidence>
<evidence type="ECO:0000313" key="10">
    <source>
        <dbReference type="Proteomes" id="UP000178930"/>
    </source>
</evidence>
<evidence type="ECO:0000256" key="8">
    <source>
        <dbReference type="SAM" id="Phobius"/>
    </source>
</evidence>
<keyword evidence="6 8" id="KW-1133">Transmembrane helix</keyword>
<evidence type="ECO:0008006" key="11">
    <source>
        <dbReference type="Google" id="ProtNLM"/>
    </source>
</evidence>
<evidence type="ECO:0000256" key="7">
    <source>
        <dbReference type="ARBA" id="ARBA00023136"/>
    </source>
</evidence>
<organism evidence="9 10">
    <name type="scientific">Candidatus Buchananbacteria bacterium RIFCSPHIGHO2_01_FULL_39_14</name>
    <dbReference type="NCBI Taxonomy" id="1797532"/>
    <lineage>
        <taxon>Bacteria</taxon>
        <taxon>Candidatus Buchananiibacteriota</taxon>
    </lineage>
</organism>
<feature type="transmembrane region" description="Helical" evidence="8">
    <location>
        <begin position="7"/>
        <end position="28"/>
    </location>
</feature>
<dbReference type="EMBL" id="MHIB01000003">
    <property type="protein sequence ID" value="OGY45258.1"/>
    <property type="molecule type" value="Genomic_DNA"/>
</dbReference>
<keyword evidence="4" id="KW-1003">Cell membrane</keyword>
<gene>
    <name evidence="9" type="ORF">A2729_00225</name>
</gene>
<feature type="transmembrane region" description="Helical" evidence="8">
    <location>
        <begin position="234"/>
        <end position="262"/>
    </location>
</feature>
<dbReference type="PANTHER" id="PTHR21716">
    <property type="entry name" value="TRANSMEMBRANE PROTEIN"/>
    <property type="match status" value="1"/>
</dbReference>
<evidence type="ECO:0000256" key="4">
    <source>
        <dbReference type="ARBA" id="ARBA00022475"/>
    </source>
</evidence>
<dbReference type="Proteomes" id="UP000178930">
    <property type="component" value="Unassembled WGS sequence"/>
</dbReference>
<keyword evidence="3" id="KW-0813">Transport</keyword>
<dbReference type="STRING" id="1797532.A2729_00225"/>
<name>A0A1G1XYZ9_9BACT</name>
<comment type="similarity">
    <text evidence="2">Belongs to the autoinducer-2 exporter (AI-2E) (TC 2.A.86) family.</text>
</comment>
<feature type="transmembrane region" description="Helical" evidence="8">
    <location>
        <begin position="64"/>
        <end position="85"/>
    </location>
</feature>
<evidence type="ECO:0000256" key="1">
    <source>
        <dbReference type="ARBA" id="ARBA00004651"/>
    </source>
</evidence>
<reference evidence="9 10" key="1">
    <citation type="journal article" date="2016" name="Nat. Commun.">
        <title>Thousands of microbial genomes shed light on interconnected biogeochemical processes in an aquifer system.</title>
        <authorList>
            <person name="Anantharaman K."/>
            <person name="Brown C.T."/>
            <person name="Hug L.A."/>
            <person name="Sharon I."/>
            <person name="Castelle C.J."/>
            <person name="Probst A.J."/>
            <person name="Thomas B.C."/>
            <person name="Singh A."/>
            <person name="Wilkins M.J."/>
            <person name="Karaoz U."/>
            <person name="Brodie E.L."/>
            <person name="Williams K.H."/>
            <person name="Hubbard S.S."/>
            <person name="Banfield J.F."/>
        </authorList>
    </citation>
    <scope>NUCLEOTIDE SEQUENCE [LARGE SCALE GENOMIC DNA]</scope>
</reference>
<comment type="caution">
    <text evidence="9">The sequence shown here is derived from an EMBL/GenBank/DDBJ whole genome shotgun (WGS) entry which is preliminary data.</text>
</comment>
<evidence type="ECO:0000256" key="6">
    <source>
        <dbReference type="ARBA" id="ARBA00022989"/>
    </source>
</evidence>
<comment type="subcellular location">
    <subcellularLocation>
        <location evidence="1">Cell membrane</location>
        <topology evidence="1">Multi-pass membrane protein</topology>
    </subcellularLocation>
</comment>
<dbReference type="PANTHER" id="PTHR21716:SF53">
    <property type="entry name" value="PERMEASE PERM-RELATED"/>
    <property type="match status" value="1"/>
</dbReference>
<evidence type="ECO:0000256" key="3">
    <source>
        <dbReference type="ARBA" id="ARBA00022448"/>
    </source>
</evidence>
<feature type="transmembrane region" description="Helical" evidence="8">
    <location>
        <begin position="210"/>
        <end position="228"/>
    </location>
</feature>